<gene>
    <name evidence="1" type="ORF">DWW32_02025</name>
</gene>
<dbReference type="GeneID" id="66578618"/>
<accession>A0A395WER9</accession>
<reference evidence="1 2" key="1">
    <citation type="submission" date="2018-08" db="EMBL/GenBank/DDBJ databases">
        <title>A genome reference for cultivated species of the human gut microbiota.</title>
        <authorList>
            <person name="Zou Y."/>
            <person name="Xue W."/>
            <person name="Luo G."/>
        </authorList>
    </citation>
    <scope>NUCLEOTIDE SEQUENCE [LARGE SCALE GENOMIC DNA]</scope>
    <source>
        <strain evidence="1 2">AF15-20</strain>
    </source>
</reference>
<proteinExistence type="predicted"/>
<dbReference type="EMBL" id="QRYQ01000002">
    <property type="protein sequence ID" value="RGU93813.1"/>
    <property type="molecule type" value="Genomic_DNA"/>
</dbReference>
<evidence type="ECO:0000313" key="2">
    <source>
        <dbReference type="Proteomes" id="UP000265489"/>
    </source>
</evidence>
<evidence type="ECO:0000313" key="1">
    <source>
        <dbReference type="EMBL" id="RGU93813.1"/>
    </source>
</evidence>
<name>A0A395WER9_9FIRM</name>
<dbReference type="AlphaFoldDB" id="A0A395WER9"/>
<sequence>MADKKYPVLYATSVKGTIFRHCGIYNTIYFNIYNNKELEDKPYYLEYMEETREEAYKAIQNKFTMSQPLKVTNDHKVFIIFRGNVDMRDVKTFCKMMLQELEYFTEGVHKADYAELETMFMEIGRAPIFMKASKVGEKLTQTDILDKIMVRMDGHDQPQDNGCLTPYTDYVDFKEEEKRQNLKKEELEEIVEW</sequence>
<organism evidence="1 2">
    <name type="scientific">Holdemanella biformis</name>
    <dbReference type="NCBI Taxonomy" id="1735"/>
    <lineage>
        <taxon>Bacteria</taxon>
        <taxon>Bacillati</taxon>
        <taxon>Bacillota</taxon>
        <taxon>Erysipelotrichia</taxon>
        <taxon>Erysipelotrichales</taxon>
        <taxon>Erysipelotrichaceae</taxon>
        <taxon>Holdemanella</taxon>
    </lineage>
</organism>
<comment type="caution">
    <text evidence="1">The sequence shown here is derived from an EMBL/GenBank/DDBJ whole genome shotgun (WGS) entry which is preliminary data.</text>
</comment>
<protein>
    <submittedName>
        <fullName evidence="1">Uncharacterized protein</fullName>
    </submittedName>
</protein>
<dbReference type="Proteomes" id="UP000265489">
    <property type="component" value="Unassembled WGS sequence"/>
</dbReference>
<dbReference type="RefSeq" id="WP_118324577.1">
    <property type="nucleotide sequence ID" value="NZ_QRYH01000001.1"/>
</dbReference>